<feature type="compositionally biased region" description="Polar residues" evidence="1">
    <location>
        <begin position="28"/>
        <end position="38"/>
    </location>
</feature>
<evidence type="ECO:0000256" key="1">
    <source>
        <dbReference type="SAM" id="MobiDB-lite"/>
    </source>
</evidence>
<name>A0A291AU02_9VIRU</name>
<dbReference type="RefSeq" id="YP_009430108.1">
    <property type="nucleotide sequence ID" value="NC_022098.1"/>
</dbReference>
<dbReference type="EMBL" id="KC977571">
    <property type="protein sequence ID" value="ATE82269.1"/>
    <property type="molecule type" value="Genomic_DNA"/>
</dbReference>
<dbReference type="Proteomes" id="UP000204584">
    <property type="component" value="Segment"/>
</dbReference>
<dbReference type="SUPFAM" id="SSF81383">
    <property type="entry name" value="F-box domain"/>
    <property type="match status" value="1"/>
</dbReference>
<dbReference type="Gene3D" id="1.25.40.20">
    <property type="entry name" value="Ankyrin repeat-containing domain"/>
    <property type="match status" value="1"/>
</dbReference>
<dbReference type="SUPFAM" id="SSF48403">
    <property type="entry name" value="Ankyrin repeat"/>
    <property type="match status" value="1"/>
</dbReference>
<dbReference type="PANTHER" id="PTHR46586:SF3">
    <property type="entry name" value="ANKYRIN REPEAT-CONTAINING PROTEIN"/>
    <property type="match status" value="1"/>
</dbReference>
<feature type="compositionally biased region" description="Basic and acidic residues" evidence="1">
    <location>
        <begin position="14"/>
        <end position="27"/>
    </location>
</feature>
<dbReference type="SUPFAM" id="SSF140860">
    <property type="entry name" value="Pseudo ankyrin repeat-like"/>
    <property type="match status" value="1"/>
</dbReference>
<evidence type="ECO:0000313" key="2">
    <source>
        <dbReference type="EMBL" id="ATE82269.1"/>
    </source>
</evidence>
<accession>A0A291AU02</accession>
<dbReference type="KEGG" id="vg:34568355"/>
<keyword evidence="3" id="KW-1185">Reference proteome</keyword>
<evidence type="ECO:0000313" key="3">
    <source>
        <dbReference type="Proteomes" id="UP000204584"/>
    </source>
</evidence>
<dbReference type="GeneID" id="34568355"/>
<organism evidence="2 3">
    <name type="scientific">Pandoravirus salinus</name>
    <dbReference type="NCBI Taxonomy" id="1349410"/>
    <lineage>
        <taxon>Viruses</taxon>
        <taxon>Pandoravirus</taxon>
    </lineage>
</organism>
<proteinExistence type="predicted"/>
<gene>
    <name evidence="2" type="ORF">psal_cds_1014</name>
</gene>
<dbReference type="InterPro" id="IPR036770">
    <property type="entry name" value="Ankyrin_rpt-contain_sf"/>
</dbReference>
<feature type="region of interest" description="Disordered" evidence="1">
    <location>
        <begin position="14"/>
        <end position="42"/>
    </location>
</feature>
<protein>
    <submittedName>
        <fullName evidence="2">Ankyrin repeat domain containing protein</fullName>
    </submittedName>
</protein>
<dbReference type="PANTHER" id="PTHR46586">
    <property type="entry name" value="ANKYRIN REPEAT-CONTAINING PROTEIN"/>
    <property type="match status" value="1"/>
</dbReference>
<sequence length="499" mass="54433">MLFRIRARAITYAKKDSRPRMGRHRDTSQSPEASATGNSEKEGMPIDSFFFVSWLDNMMGDRKENATTIDTLPDELLALSFSFLDCIERRTGPLGVCRRWCAIVQDGAAVGSALCVGRPDMSIAFSQTPVALDARRLVLAEAAIWAKHPYCLVRALNGRHLWNDRGRLCKAAAKAGHLPTLVRVLSAGYAPDGSTVNIAAKCGHTDIVCHLIKQYDLSVLGGVSLLYDVIQRVPVNHARLILAQFEPCRYACQYAARAGRLDMLQALVECGYPWDQEVCKIAARNGHLDVLRYAHENGCSWGADTPAAAVRGRHLDCLEYAYVNGCPLDSNACAQASATGNLAMLLYLRERGCAWDESTCTEAFRWLCPDGRTQPHDGGRMACFVYARNNGCPVDAFPCQIAARRGRLDLLAAARSLGCPWDERTTAAAAAGGHNACLVYAHSHGCPWDARVPMYAAARGALNILRFALDHGCPHDQSAVAAAAKGGHKHCLRLLETHN</sequence>
<dbReference type="InterPro" id="IPR036047">
    <property type="entry name" value="F-box-like_dom_sf"/>
</dbReference>
<dbReference type="InterPro" id="IPR052050">
    <property type="entry name" value="SecEffector_AnkRepeat"/>
</dbReference>
<reference evidence="2 3" key="1">
    <citation type="journal article" date="2013" name="Science">
        <title>Pandoraviruses: amoeba viruses with genomes up to 2.5 Mb reaching that of parasitic eukaryotes.</title>
        <authorList>
            <person name="Philippe N."/>
            <person name="Legendre M."/>
            <person name="Doutre G."/>
            <person name="Coute Y."/>
            <person name="Poirot O."/>
            <person name="Lescot M."/>
            <person name="Arslan D."/>
            <person name="Seltzer V."/>
            <person name="Bertaux L."/>
            <person name="Bruley C."/>
            <person name="Garin J."/>
            <person name="Claverie J.M."/>
            <person name="Abergel C."/>
        </authorList>
    </citation>
    <scope>NUCLEOTIDE SEQUENCE [LARGE SCALE GENOMIC DNA]</scope>
</reference>
<dbReference type="Gene3D" id="1.20.1280.50">
    <property type="match status" value="1"/>
</dbReference>